<dbReference type="InterPro" id="IPR038765">
    <property type="entry name" value="Papain-like_cys_pep_sf"/>
</dbReference>
<comment type="caution">
    <text evidence="2">The sequence shown here is derived from an EMBL/GenBank/DDBJ whole genome shotgun (WGS) entry which is preliminary data.</text>
</comment>
<dbReference type="PANTHER" id="PTHR33490:SF12">
    <property type="entry name" value="BLL5557 PROTEIN"/>
    <property type="match status" value="1"/>
</dbReference>
<evidence type="ECO:0000259" key="1">
    <source>
        <dbReference type="SMART" id="SM00460"/>
    </source>
</evidence>
<evidence type="ECO:0000313" key="2">
    <source>
        <dbReference type="EMBL" id="TDZ78239.1"/>
    </source>
</evidence>
<dbReference type="InterPro" id="IPR002931">
    <property type="entry name" value="Transglutaminase-like"/>
</dbReference>
<sequence>MKRDVGAQLDVDVLAPSTLEFQIAVSPLPGAQVTESLTLELNGQRVEAQEVAGEHGNRIHRLDVGQGNLKVSYAATILGQADEVPVEAADLSTYLRPSRYAEADKFYGFAATEFGEHTEPSVLLEKVSSWVGSRLTYSPGSSDPIDGAVDTLLAAAGVCRDYAHLVVALLRAVKVPARLVAVYAPGCDPMDFHAVAEAVVDNRWQVVDATCLAPRQTMVRITTGRDAADTAFLDNHGGQIVLNQTFVTAVVDGDLPEDHIDQLVSLR</sequence>
<dbReference type="Pfam" id="PF01841">
    <property type="entry name" value="Transglut_core"/>
    <property type="match status" value="1"/>
</dbReference>
<dbReference type="RefSeq" id="WP_134066442.1">
    <property type="nucleotide sequence ID" value="NZ_PECG01000009.1"/>
</dbReference>
<dbReference type="Gene3D" id="3.10.620.30">
    <property type="match status" value="1"/>
</dbReference>
<dbReference type="SMART" id="SM00460">
    <property type="entry name" value="TGc"/>
    <property type="match status" value="1"/>
</dbReference>
<dbReference type="SUPFAM" id="SSF54001">
    <property type="entry name" value="Cysteine proteinases"/>
    <property type="match status" value="1"/>
</dbReference>
<name>A0A4R8RY45_9MYCO</name>
<dbReference type="Gene3D" id="2.60.40.2250">
    <property type="match status" value="1"/>
</dbReference>
<proteinExistence type="predicted"/>
<feature type="domain" description="Transglutaminase-like" evidence="1">
    <location>
        <begin position="151"/>
        <end position="211"/>
    </location>
</feature>
<dbReference type="PANTHER" id="PTHR33490">
    <property type="entry name" value="BLR5614 PROTEIN-RELATED"/>
    <property type="match status" value="1"/>
</dbReference>
<accession>A0A4R8RY45</accession>
<dbReference type="EMBL" id="PECH01000009">
    <property type="protein sequence ID" value="TDZ78239.1"/>
    <property type="molecule type" value="Genomic_DNA"/>
</dbReference>
<dbReference type="AlphaFoldDB" id="A0A4R8RY45"/>
<dbReference type="Proteomes" id="UP000295117">
    <property type="component" value="Unassembled WGS sequence"/>
</dbReference>
<organism evidence="2 3">
    <name type="scientific">Mycobacteroides salmoniphilum</name>
    <dbReference type="NCBI Taxonomy" id="404941"/>
    <lineage>
        <taxon>Bacteria</taxon>
        <taxon>Bacillati</taxon>
        <taxon>Actinomycetota</taxon>
        <taxon>Actinomycetes</taxon>
        <taxon>Mycobacteriales</taxon>
        <taxon>Mycobacteriaceae</taxon>
        <taxon>Mycobacteroides</taxon>
    </lineage>
</organism>
<reference evidence="2 3" key="1">
    <citation type="journal article" date="2019" name="Sci. Rep.">
        <title>Extended insight into the Mycobacterium chelonae-abscessus complex through whole genome sequencing of Mycobacterium salmoniphilum outbreak and Mycobacterium salmoniphilum-like strains.</title>
        <authorList>
            <person name="Behra P.R.K."/>
            <person name="Das S."/>
            <person name="Pettersson B.M.F."/>
            <person name="Shirreff L."/>
            <person name="DuCote T."/>
            <person name="Jacobsson K.G."/>
            <person name="Ennis D.G."/>
            <person name="Kirsebom L.A."/>
        </authorList>
    </citation>
    <scope>NUCLEOTIDE SEQUENCE [LARGE SCALE GENOMIC DNA]</scope>
    <source>
        <strain evidence="2 3">DE 4585</strain>
    </source>
</reference>
<evidence type="ECO:0000313" key="3">
    <source>
        <dbReference type="Proteomes" id="UP000295117"/>
    </source>
</evidence>
<gene>
    <name evidence="2" type="ORF">DE4585_04075</name>
</gene>
<protein>
    <submittedName>
        <fullName evidence="2">Transglutaminase-like superfamily protein</fullName>
    </submittedName>
</protein>